<dbReference type="OrthoDB" id="3481501at2"/>
<organism evidence="1 2">
    <name type="scientific">Mycobacterium arosiense ATCC BAA-1401 = DSM 45069</name>
    <dbReference type="NCBI Taxonomy" id="1265311"/>
    <lineage>
        <taxon>Bacteria</taxon>
        <taxon>Bacillati</taxon>
        <taxon>Actinomycetota</taxon>
        <taxon>Actinomycetes</taxon>
        <taxon>Mycobacteriales</taxon>
        <taxon>Mycobacteriaceae</taxon>
        <taxon>Mycobacterium</taxon>
        <taxon>Mycobacterium avium complex (MAC)</taxon>
    </lineage>
</organism>
<dbReference type="EMBL" id="MVHG01000048">
    <property type="protein sequence ID" value="ORA11957.1"/>
    <property type="molecule type" value="Genomic_DNA"/>
</dbReference>
<evidence type="ECO:0000313" key="2">
    <source>
        <dbReference type="Proteomes" id="UP000192707"/>
    </source>
</evidence>
<dbReference type="Gene3D" id="3.30.70.100">
    <property type="match status" value="1"/>
</dbReference>
<comment type="caution">
    <text evidence="1">The sequence shown here is derived from an EMBL/GenBank/DDBJ whole genome shotgun (WGS) entry which is preliminary data.</text>
</comment>
<keyword evidence="2" id="KW-1185">Reference proteome</keyword>
<dbReference type="RefSeq" id="WP_142279454.1">
    <property type="nucleotide sequence ID" value="NZ_MVHG01000048.1"/>
</dbReference>
<dbReference type="AlphaFoldDB" id="A0A1W9ZCA6"/>
<proteinExistence type="predicted"/>
<evidence type="ECO:0000313" key="1">
    <source>
        <dbReference type="EMBL" id="ORA11957.1"/>
    </source>
</evidence>
<name>A0A1W9ZCA6_MYCAI</name>
<dbReference type="Proteomes" id="UP000192707">
    <property type="component" value="Unassembled WGS sequence"/>
</dbReference>
<dbReference type="InterPro" id="IPR011008">
    <property type="entry name" value="Dimeric_a/b-barrel"/>
</dbReference>
<evidence type="ECO:0008006" key="3">
    <source>
        <dbReference type="Google" id="ProtNLM"/>
    </source>
</evidence>
<sequence length="113" mass="12549">MPKAVLIVYTNPVSPERDAEYNKWYDETHLPEVLAVDGFVAASRYRVSAAQAKGVEAPPHRYVSVYEADTEDPQGLLDAMLEGAKDMHLSDSCDLRNASAALWEEITPRVTRA</sequence>
<accession>A0A1W9ZCA6</accession>
<protein>
    <recommendedName>
        <fullName evidence="3">Ethyl tert-butyl ether degradation protein EthD</fullName>
    </recommendedName>
</protein>
<reference evidence="1 2" key="1">
    <citation type="submission" date="2016-12" db="EMBL/GenBank/DDBJ databases">
        <title>The new phylogeny of genus Mycobacterium.</title>
        <authorList>
            <person name="Tortoli E."/>
            <person name="Trovato A."/>
            <person name="Cirillo D.M."/>
        </authorList>
    </citation>
    <scope>NUCLEOTIDE SEQUENCE [LARGE SCALE GENOMIC DNA]</scope>
    <source>
        <strain evidence="1 2">DSM 45069</strain>
    </source>
</reference>
<gene>
    <name evidence="1" type="ORF">BST14_17740</name>
</gene>
<dbReference type="SUPFAM" id="SSF54909">
    <property type="entry name" value="Dimeric alpha+beta barrel"/>
    <property type="match status" value="1"/>
</dbReference>